<evidence type="ECO:0000256" key="1">
    <source>
        <dbReference type="ARBA" id="ARBA00004651"/>
    </source>
</evidence>
<dbReference type="PANTHER" id="PTHR30193">
    <property type="entry name" value="ABC TRANSPORTER PERMEASE PROTEIN"/>
    <property type="match status" value="1"/>
</dbReference>
<keyword evidence="3" id="KW-1003">Cell membrane</keyword>
<gene>
    <name evidence="9" type="ORF">VN24_14895</name>
</gene>
<dbReference type="InterPro" id="IPR051393">
    <property type="entry name" value="ABC_transporter_permease"/>
</dbReference>
<evidence type="ECO:0000256" key="5">
    <source>
        <dbReference type="ARBA" id="ARBA00022989"/>
    </source>
</evidence>
<dbReference type="PROSITE" id="PS50928">
    <property type="entry name" value="ABC_TM1"/>
    <property type="match status" value="1"/>
</dbReference>
<feature type="transmembrane region" description="Helical" evidence="7">
    <location>
        <begin position="214"/>
        <end position="239"/>
    </location>
</feature>
<keyword evidence="6 7" id="KW-0472">Membrane</keyword>
<keyword evidence="2 7" id="KW-0813">Transport</keyword>
<keyword evidence="4 7" id="KW-0812">Transmembrane</keyword>
<dbReference type="KEGG" id="pbj:VN24_14895"/>
<dbReference type="GO" id="GO:0055085">
    <property type="term" value="P:transmembrane transport"/>
    <property type="evidence" value="ECO:0007669"/>
    <property type="project" value="InterPro"/>
</dbReference>
<feature type="transmembrane region" description="Helical" evidence="7">
    <location>
        <begin position="26"/>
        <end position="52"/>
    </location>
</feature>
<dbReference type="SUPFAM" id="SSF161098">
    <property type="entry name" value="MetI-like"/>
    <property type="match status" value="1"/>
</dbReference>
<protein>
    <submittedName>
        <fullName evidence="9">ABC transporter permease</fullName>
    </submittedName>
</protein>
<dbReference type="HOGENOM" id="CLU_016047_0_2_9"/>
<keyword evidence="10" id="KW-1185">Reference proteome</keyword>
<evidence type="ECO:0000313" key="10">
    <source>
        <dbReference type="Proteomes" id="UP000032633"/>
    </source>
</evidence>
<evidence type="ECO:0000256" key="2">
    <source>
        <dbReference type="ARBA" id="ARBA00022448"/>
    </source>
</evidence>
<dbReference type="InterPro" id="IPR035906">
    <property type="entry name" value="MetI-like_sf"/>
</dbReference>
<dbReference type="GO" id="GO:0005886">
    <property type="term" value="C:plasma membrane"/>
    <property type="evidence" value="ECO:0007669"/>
    <property type="project" value="UniProtKB-SubCell"/>
</dbReference>
<feature type="transmembrane region" description="Helical" evidence="7">
    <location>
        <begin position="87"/>
        <end position="108"/>
    </location>
</feature>
<dbReference type="AlphaFoldDB" id="A0A0D5NJT6"/>
<comment type="similarity">
    <text evidence="7">Belongs to the binding-protein-dependent transport system permease family.</text>
</comment>
<dbReference type="EMBL" id="CP011058">
    <property type="protein sequence ID" value="AJY75609.1"/>
    <property type="molecule type" value="Genomic_DNA"/>
</dbReference>
<dbReference type="Gene3D" id="1.10.3720.10">
    <property type="entry name" value="MetI-like"/>
    <property type="match status" value="1"/>
</dbReference>
<evidence type="ECO:0000256" key="3">
    <source>
        <dbReference type="ARBA" id="ARBA00022475"/>
    </source>
</evidence>
<dbReference type="PANTHER" id="PTHR30193:SF37">
    <property type="entry name" value="INNER MEMBRANE ABC TRANSPORTER PERMEASE PROTEIN YCJO"/>
    <property type="match status" value="1"/>
</dbReference>
<dbReference type="InterPro" id="IPR000515">
    <property type="entry name" value="MetI-like"/>
</dbReference>
<evidence type="ECO:0000259" key="8">
    <source>
        <dbReference type="PROSITE" id="PS50928"/>
    </source>
</evidence>
<evidence type="ECO:0000256" key="4">
    <source>
        <dbReference type="ARBA" id="ARBA00022692"/>
    </source>
</evidence>
<evidence type="ECO:0000256" key="6">
    <source>
        <dbReference type="ARBA" id="ARBA00023136"/>
    </source>
</evidence>
<proteinExistence type="inferred from homology"/>
<comment type="subcellular location">
    <subcellularLocation>
        <location evidence="1 7">Cell membrane</location>
        <topology evidence="1 7">Multi-pass membrane protein</topology>
    </subcellularLocation>
</comment>
<reference evidence="9 10" key="1">
    <citation type="journal article" date="2015" name="J. Biotechnol.">
        <title>Complete genome sequence of Paenibacillus beijingensis 7188(T) (=DSM 24997(T)), a novel rhizobacterium from jujube garden soil.</title>
        <authorList>
            <person name="Kwak Y."/>
            <person name="Shin J.H."/>
        </authorList>
    </citation>
    <scope>NUCLEOTIDE SEQUENCE [LARGE SCALE GENOMIC DNA]</scope>
    <source>
        <strain evidence="9 10">DSM 24997</strain>
    </source>
</reference>
<dbReference type="Proteomes" id="UP000032633">
    <property type="component" value="Chromosome"/>
</dbReference>
<keyword evidence="5 7" id="KW-1133">Transmembrane helix</keyword>
<feature type="transmembrane region" description="Helical" evidence="7">
    <location>
        <begin position="171"/>
        <end position="193"/>
    </location>
</feature>
<dbReference type="Pfam" id="PF00528">
    <property type="entry name" value="BPD_transp_1"/>
    <property type="match status" value="1"/>
</dbReference>
<reference evidence="10" key="2">
    <citation type="submission" date="2015-03" db="EMBL/GenBank/DDBJ databases">
        <title>Genome sequence of Paenibacillus beijingensis strain DSM 24997T.</title>
        <authorList>
            <person name="Kwak Y."/>
            <person name="Shin J.-H."/>
        </authorList>
    </citation>
    <scope>NUCLEOTIDE SEQUENCE [LARGE SCALE GENOMIC DNA]</scope>
    <source>
        <strain evidence="10">DSM 24997</strain>
    </source>
</reference>
<dbReference type="CDD" id="cd06261">
    <property type="entry name" value="TM_PBP2"/>
    <property type="match status" value="1"/>
</dbReference>
<evidence type="ECO:0000256" key="7">
    <source>
        <dbReference type="RuleBase" id="RU363032"/>
    </source>
</evidence>
<dbReference type="PATRIC" id="fig|1126833.4.peg.3265"/>
<name>A0A0D5NJT6_9BACL</name>
<sequence length="303" mass="34399">MELETKLQLKATRTERKRFKIRWTPVLFLLPSVIVFLLFKYYLIFSAIYISLFDYDIVNSPGKFVGLENYFRFLSTETFWLALKNTFIIFLLSIAVVFWVPIVQAIFLSEVKRANGVYRVLYQIPAILPGVAGALLWKWMYNPDRGLFNYLLGKIGLGPYGWLNDIAMTKFAIVLPGFFASGGVGVLLYYAAIKSISSEIFESAKIDGCGPWGRLLHIVLPNIRFVIFIQFITFMSGVLLTFDNIFILTQGGPADASLVVSLLIQRSAFEQSDFGMSSALSFFMFIVIGVLTIIQFKLQKEDD</sequence>
<dbReference type="RefSeq" id="WP_045671037.1">
    <property type="nucleotide sequence ID" value="NZ_CP011058.1"/>
</dbReference>
<organism evidence="9 10">
    <name type="scientific">Paenibacillus beijingensis</name>
    <dbReference type="NCBI Taxonomy" id="1126833"/>
    <lineage>
        <taxon>Bacteria</taxon>
        <taxon>Bacillati</taxon>
        <taxon>Bacillota</taxon>
        <taxon>Bacilli</taxon>
        <taxon>Bacillales</taxon>
        <taxon>Paenibacillaceae</taxon>
        <taxon>Paenibacillus</taxon>
    </lineage>
</organism>
<accession>A0A0D5NJT6</accession>
<feature type="transmembrane region" description="Helical" evidence="7">
    <location>
        <begin position="276"/>
        <end position="296"/>
    </location>
</feature>
<dbReference type="STRING" id="1126833.VN24_14895"/>
<feature type="domain" description="ABC transmembrane type-1" evidence="8">
    <location>
        <begin position="83"/>
        <end position="295"/>
    </location>
</feature>
<evidence type="ECO:0000313" key="9">
    <source>
        <dbReference type="EMBL" id="AJY75609.1"/>
    </source>
</evidence>
<feature type="transmembrane region" description="Helical" evidence="7">
    <location>
        <begin position="120"/>
        <end position="140"/>
    </location>
</feature>
<dbReference type="OrthoDB" id="2550282at2"/>